<feature type="region of interest" description="Disordered" evidence="1">
    <location>
        <begin position="107"/>
        <end position="126"/>
    </location>
</feature>
<dbReference type="VEuPathDB" id="FungiDB:BCV72DRAFT_33840"/>
<feature type="transmembrane region" description="Helical" evidence="2">
    <location>
        <begin position="241"/>
        <end position="261"/>
    </location>
</feature>
<dbReference type="AlphaFoldDB" id="A0A1X0QU38"/>
<keyword evidence="2" id="KW-0472">Membrane</keyword>
<dbReference type="EMBL" id="KV922010">
    <property type="protein sequence ID" value="ORE03267.1"/>
    <property type="molecule type" value="Genomic_DNA"/>
</dbReference>
<sequence length="267" mass="30149">MSYAYDQNPWQEQNGPKYGNAYEDSNTGNYGNAYGQPQMNMPMPGFSATGYNNAWTESNKTEYDPVPPQNVTPNNAYQYSGTPYGNQPQNIGGAYSNIPAETTLAEPNKANNESTSPPTNDKHRSPDQGRFWLSLITLLASIGHLGFAAGARPYSNQNVPFPSSACFYYLWAVAILSIIYSLFHVLLYFYRAIVTKYKTNRPILFTFDIIFAILWGVGLIVEAVKYKCWWGGRFCNFYNVSLFWGFLAFACYILAVAWDVFDGCRRK</sequence>
<feature type="transmembrane region" description="Helical" evidence="2">
    <location>
        <begin position="169"/>
        <end position="190"/>
    </location>
</feature>
<protein>
    <recommendedName>
        <fullName evidence="4">MARVEL domain-containing protein</fullName>
    </recommendedName>
</protein>
<organism evidence="3">
    <name type="scientific">Rhizopus microsporus var. microsporus</name>
    <dbReference type="NCBI Taxonomy" id="86635"/>
    <lineage>
        <taxon>Eukaryota</taxon>
        <taxon>Fungi</taxon>
        <taxon>Fungi incertae sedis</taxon>
        <taxon>Mucoromycota</taxon>
        <taxon>Mucoromycotina</taxon>
        <taxon>Mucoromycetes</taxon>
        <taxon>Mucorales</taxon>
        <taxon>Mucorineae</taxon>
        <taxon>Rhizopodaceae</taxon>
        <taxon>Rhizopus</taxon>
    </lineage>
</organism>
<reference evidence="3" key="1">
    <citation type="journal article" date="2016" name="Proc. Natl. Acad. Sci. U.S.A.">
        <title>Lipid metabolic changes in an early divergent fungus govern the establishment of a mutualistic symbiosis with endobacteria.</title>
        <authorList>
            <person name="Lastovetsky O.A."/>
            <person name="Gaspar M.L."/>
            <person name="Mondo S.J."/>
            <person name="LaButti K.M."/>
            <person name="Sandor L."/>
            <person name="Grigoriev I.V."/>
            <person name="Henry S.A."/>
            <person name="Pawlowska T.E."/>
        </authorList>
    </citation>
    <scope>NUCLEOTIDE SEQUENCE [LARGE SCALE GENOMIC DNA]</scope>
    <source>
        <strain evidence="3">ATCC 52814</strain>
    </source>
</reference>
<dbReference type="Proteomes" id="UP000242414">
    <property type="component" value="Unassembled WGS sequence"/>
</dbReference>
<dbReference type="OrthoDB" id="3253553at2759"/>
<proteinExistence type="predicted"/>
<feature type="transmembrane region" description="Helical" evidence="2">
    <location>
        <begin position="202"/>
        <end position="221"/>
    </location>
</feature>
<keyword evidence="2" id="KW-1133">Transmembrane helix</keyword>
<feature type="region of interest" description="Disordered" evidence="1">
    <location>
        <begin position="1"/>
        <end position="42"/>
    </location>
</feature>
<evidence type="ECO:0008006" key="4">
    <source>
        <dbReference type="Google" id="ProtNLM"/>
    </source>
</evidence>
<gene>
    <name evidence="3" type="ORF">BCV72DRAFT_33840</name>
</gene>
<name>A0A1X0QU38_RHIZD</name>
<evidence type="ECO:0000256" key="1">
    <source>
        <dbReference type="SAM" id="MobiDB-lite"/>
    </source>
</evidence>
<keyword evidence="2" id="KW-0812">Transmembrane</keyword>
<feature type="compositionally biased region" description="Polar residues" evidence="1">
    <location>
        <begin position="109"/>
        <end position="119"/>
    </location>
</feature>
<feature type="compositionally biased region" description="Polar residues" evidence="1">
    <location>
        <begin position="71"/>
        <end position="83"/>
    </location>
</feature>
<feature type="transmembrane region" description="Helical" evidence="2">
    <location>
        <begin position="131"/>
        <end position="149"/>
    </location>
</feature>
<evidence type="ECO:0000256" key="2">
    <source>
        <dbReference type="SAM" id="Phobius"/>
    </source>
</evidence>
<accession>A0A1X0QU38</accession>
<feature type="region of interest" description="Disordered" evidence="1">
    <location>
        <begin position="58"/>
        <end position="83"/>
    </location>
</feature>
<feature type="compositionally biased region" description="Polar residues" evidence="1">
    <location>
        <begin position="23"/>
        <end position="39"/>
    </location>
</feature>
<evidence type="ECO:0000313" key="3">
    <source>
        <dbReference type="EMBL" id="ORE03267.1"/>
    </source>
</evidence>